<reference evidence="1" key="1">
    <citation type="submission" date="2022-04" db="EMBL/GenBank/DDBJ databases">
        <title>Jade perch genome.</title>
        <authorList>
            <person name="Chao B."/>
        </authorList>
    </citation>
    <scope>NUCLEOTIDE SEQUENCE</scope>
    <source>
        <strain evidence="1">CB-2022</strain>
    </source>
</reference>
<feature type="non-terminal residue" evidence="1">
    <location>
        <position position="1"/>
    </location>
</feature>
<gene>
    <name evidence="1" type="ORF">L3Q82_024929</name>
</gene>
<evidence type="ECO:0000313" key="2">
    <source>
        <dbReference type="Proteomes" id="UP000831701"/>
    </source>
</evidence>
<keyword evidence="2" id="KW-1185">Reference proteome</keyword>
<name>A0ACB8WQV3_9TELE</name>
<protein>
    <submittedName>
        <fullName evidence="1">Uncharacterized protein</fullName>
    </submittedName>
</protein>
<proteinExistence type="predicted"/>
<organism evidence="1 2">
    <name type="scientific">Scortum barcoo</name>
    <name type="common">barcoo grunter</name>
    <dbReference type="NCBI Taxonomy" id="214431"/>
    <lineage>
        <taxon>Eukaryota</taxon>
        <taxon>Metazoa</taxon>
        <taxon>Chordata</taxon>
        <taxon>Craniata</taxon>
        <taxon>Vertebrata</taxon>
        <taxon>Euteleostomi</taxon>
        <taxon>Actinopterygii</taxon>
        <taxon>Neopterygii</taxon>
        <taxon>Teleostei</taxon>
        <taxon>Neoteleostei</taxon>
        <taxon>Acanthomorphata</taxon>
        <taxon>Eupercaria</taxon>
        <taxon>Centrarchiformes</taxon>
        <taxon>Terapontoidei</taxon>
        <taxon>Terapontidae</taxon>
        <taxon>Scortum</taxon>
    </lineage>
</organism>
<sequence>SQNLTGHETGCYTGWEELLVEEEECGQVTLVLVTMAPFLRIAFNSYDLGILAPLAEKPFCAIKMKEALTTERGKTLVQRKPTMYPAWKACFDAHIYEGRVLEVLLMKTAEEPLAEVTVGVSVLAERCKKANGRAEFWVDLHPSGKVMMAVQYFLEGGDAESKQATKEEEAPTLNRRRGAIKQAKIHFIKNHEFIATFFRQPTFCSVCREFVWSVQLMLQPWKQPFKGLNKQGYKCRQCNAAIHKKCIDKIIGRCTGTAANSRDTVFQKERFKIDMPHRFKTYNYMSPTFCDHCGSLLWGLVKQGLKCEDCAMNVHHKCQDKVANLCGINQKLLAEALTQVSQKSSTRRSDPNLPNLPDIGIYDEVSKLAGLDVNDGSPYGRLWEGSSPRPQSRITHLTRINVDNFVFHKVLGKGSFGKVLLAELKGCGEYFAVKALKKDVVLMDDDVECTMVEKRVLALAWENPFLTHLYSTFQTKEHLFFVMEYLNGGDLMFHIQEKGRFELYRALDLKLDNVMLDHEGHIKIADFGMCKENLFGENRATTFCGTPDYIAPEILLGQKYSFSVDWWSFGVLLYEMLVGQSPFHGDDEDELFESIRMDTPHYPRWISKEAKDLLERLFERDPTRRLGIVGNIRSHTFFKTINWQALERREIEPPFKPKVKAPNDCSNFDREFLSEKPRLSYSDKNFIDSIDQTAFSGFSFINPKMEHLLEKMKKTPALIERSPIIRGVVTPSSDAAVDMTLCDVNAQSTMSSQEVLKDASTLASYNVLLQVMFRVLTFLLNAFTLRFVSKELIGVVNVRLTLLYSTLVFLSREAFRRACLSGVSGTNHSWRQIINLLWLTLPLGVLWAALLVCVWLWLLEVPDPETVPYYGHAVVLFALSGVQELLAEPLWVLAQAHMFVRLKVVAESLAMIAKCSVTVVLVVFAREWGLYIFSAAHLVYTGFLVLCYAVYFIRFLGSKEAAKKSFPLRCAGDLLPRRADDEPLVDWTLARLTWSFFKQSFLKQILTEGERYVMTFLNVLSFGDQGVYDIVNNLGSMVARFIFLPIEESFYVFFAKVLERGRDVRSQKQEEVAIAAEVLECLLKLVLVIGLIITVFGYAYSHLALDIYGGSLLSSGAGPTLLRCYSCYVLLLAVNGVTECFVFAAMSQKEVDRYNLVMLALSASFLLLSYMLTWWAGAVGFILANCLNMGLRIVHSLLYIHHYFQSSQWEPLRGLMPSPLLLLALAVSAVVTALSELRQEEDEQMQRPEVREEDLTEAKGRLGTSGPPKSKTFEVMEECEKMGKAAPSVFSGARSGAETVLNTRSVRPVRK</sequence>
<accession>A0ACB8WQV3</accession>
<comment type="caution">
    <text evidence="1">The sequence shown here is derived from an EMBL/GenBank/DDBJ whole genome shotgun (WGS) entry which is preliminary data.</text>
</comment>
<dbReference type="Proteomes" id="UP000831701">
    <property type="component" value="Chromosome 7"/>
</dbReference>
<dbReference type="EMBL" id="CM041537">
    <property type="protein sequence ID" value="KAI3370140.1"/>
    <property type="molecule type" value="Genomic_DNA"/>
</dbReference>
<evidence type="ECO:0000313" key="1">
    <source>
        <dbReference type="EMBL" id="KAI3370140.1"/>
    </source>
</evidence>